<protein>
    <submittedName>
        <fullName evidence="1">AAA domain-containing protein</fullName>
    </submittedName>
</protein>
<gene>
    <name evidence="1" type="ORF">EV665_15214</name>
</gene>
<comment type="caution">
    <text evidence="1">The sequence shown here is derived from an EMBL/GenBank/DDBJ whole genome shotgun (WGS) entry which is preliminary data.</text>
</comment>
<proteinExistence type="predicted"/>
<dbReference type="Pfam" id="PF13481">
    <property type="entry name" value="AAA_25"/>
    <property type="match status" value="1"/>
</dbReference>
<keyword evidence="2" id="KW-1185">Reference proteome</keyword>
<name>A0A4R2BUX0_SHIGR</name>
<evidence type="ECO:0000313" key="2">
    <source>
        <dbReference type="Proteomes" id="UP000295351"/>
    </source>
</evidence>
<sequence length="415" mass="45567">MKRVELPGLPDKGDVTDWMEAGNTIDQLQALAKAAMPVVANDNDRGVLRFLGEDSEFVPEPELIRNTVPRNGVGFFGGQSGALKTFFSIHAATCLMTGEPLAGREIERRGGVVYLAAEGEGTIKARLKARRMQMEDQDEVLPFFTLEKFGSIEDQAGYTALEGRLRQAAASINERFDLPLVALIIDTVAAAGMIPEDKENDPGAWQKVFHALQPISERLDIVIILIHHAGKNASAGLRGSSNARAAADFALMLACDRDEITGDTQNHYLHLAKSREAPEGPIAAIQKRVVEIARRDDGSPITTLVLDFDTDGKGPAKKLKTSKTDRPFREAFEAAELHRVRVHGESTAPEVQAAKVEDVRAEFARRYVTAQSDPVKRADNARSAFKVAITRARDAGDYCFGTWSSTEWVWRIKTE</sequence>
<accession>A0A4R2BUX0</accession>
<dbReference type="EMBL" id="SLVX01000052">
    <property type="protein sequence ID" value="TCN31638.1"/>
    <property type="molecule type" value="Genomic_DNA"/>
</dbReference>
<dbReference type="AlphaFoldDB" id="A0A4R2BUX0"/>
<dbReference type="Proteomes" id="UP000295351">
    <property type="component" value="Unassembled WGS sequence"/>
</dbReference>
<dbReference type="InterPro" id="IPR027417">
    <property type="entry name" value="P-loop_NTPase"/>
</dbReference>
<organism evidence="1 2">
    <name type="scientific">Shinella granuli</name>
    <dbReference type="NCBI Taxonomy" id="323621"/>
    <lineage>
        <taxon>Bacteria</taxon>
        <taxon>Pseudomonadati</taxon>
        <taxon>Pseudomonadota</taxon>
        <taxon>Alphaproteobacteria</taxon>
        <taxon>Hyphomicrobiales</taxon>
        <taxon>Rhizobiaceae</taxon>
        <taxon>Shinella</taxon>
    </lineage>
</organism>
<dbReference type="RefSeq" id="WP_162853225.1">
    <property type="nucleotide sequence ID" value="NZ_BAABEI010000012.1"/>
</dbReference>
<dbReference type="SUPFAM" id="SSF52540">
    <property type="entry name" value="P-loop containing nucleoside triphosphate hydrolases"/>
    <property type="match status" value="1"/>
</dbReference>
<reference evidence="1 2" key="1">
    <citation type="submission" date="2019-03" db="EMBL/GenBank/DDBJ databases">
        <title>Genomic Encyclopedia of Type Strains, Phase IV (KMG-IV): sequencing the most valuable type-strain genomes for metagenomic binning, comparative biology and taxonomic classification.</title>
        <authorList>
            <person name="Goeker M."/>
        </authorList>
    </citation>
    <scope>NUCLEOTIDE SEQUENCE [LARGE SCALE GENOMIC DNA]</scope>
    <source>
        <strain evidence="1 2">DSM 18401</strain>
    </source>
</reference>
<evidence type="ECO:0000313" key="1">
    <source>
        <dbReference type="EMBL" id="TCN31638.1"/>
    </source>
</evidence>
<dbReference type="Gene3D" id="3.40.50.300">
    <property type="entry name" value="P-loop containing nucleotide triphosphate hydrolases"/>
    <property type="match status" value="1"/>
</dbReference>